<keyword evidence="3" id="KW-1185">Reference proteome</keyword>
<protein>
    <recommendedName>
        <fullName evidence="1">Reverse transcriptase Ty1/copia-type domain-containing protein</fullName>
    </recommendedName>
</protein>
<feature type="domain" description="Reverse transcriptase Ty1/copia-type" evidence="1">
    <location>
        <begin position="1"/>
        <end position="55"/>
    </location>
</feature>
<name>A0AA39VBN8_ACESA</name>
<evidence type="ECO:0000313" key="2">
    <source>
        <dbReference type="EMBL" id="KAK0571948.1"/>
    </source>
</evidence>
<evidence type="ECO:0000313" key="3">
    <source>
        <dbReference type="Proteomes" id="UP001168877"/>
    </source>
</evidence>
<sequence length="266" mass="30039">MSHKFEMSHVGELSYFLGLQIRQLNDEIFITQAKYGKNLVKKFGLENAKHCDTPMGTTLKLRKDASGKSVEQTLYQGMIGSLLYLTTSFSDADWAGNYDDRKSISGGCFFLGNNLVSWFCKKQNSISLSTAEAEDIAARSECTQLLWMKQMLIDYGFNQGTLTLFCDNMSAINISKNSVQHSRTKHIDIRHHFIRELVENKCIVLEHVGTNDHLADLFTKPLDATRFHALSRSIEICFVTLCSLDIDPIRGTQAKRAIAYSLHAKI</sequence>
<reference evidence="2" key="2">
    <citation type="submission" date="2023-06" db="EMBL/GenBank/DDBJ databases">
        <authorList>
            <person name="Swenson N.G."/>
            <person name="Wegrzyn J.L."/>
            <person name="Mcevoy S.L."/>
        </authorList>
    </citation>
    <scope>NUCLEOTIDE SEQUENCE</scope>
    <source>
        <strain evidence="2">NS2018</strain>
        <tissue evidence="2">Leaf</tissue>
    </source>
</reference>
<gene>
    <name evidence="2" type="ORF">LWI29_023867</name>
</gene>
<dbReference type="InterPro" id="IPR013103">
    <property type="entry name" value="RVT_2"/>
</dbReference>
<dbReference type="AlphaFoldDB" id="A0AA39VBN8"/>
<organism evidence="2 3">
    <name type="scientific">Acer saccharum</name>
    <name type="common">Sugar maple</name>
    <dbReference type="NCBI Taxonomy" id="4024"/>
    <lineage>
        <taxon>Eukaryota</taxon>
        <taxon>Viridiplantae</taxon>
        <taxon>Streptophyta</taxon>
        <taxon>Embryophyta</taxon>
        <taxon>Tracheophyta</taxon>
        <taxon>Spermatophyta</taxon>
        <taxon>Magnoliopsida</taxon>
        <taxon>eudicotyledons</taxon>
        <taxon>Gunneridae</taxon>
        <taxon>Pentapetalae</taxon>
        <taxon>rosids</taxon>
        <taxon>malvids</taxon>
        <taxon>Sapindales</taxon>
        <taxon>Sapindaceae</taxon>
        <taxon>Hippocastanoideae</taxon>
        <taxon>Acereae</taxon>
        <taxon>Acer</taxon>
    </lineage>
</organism>
<dbReference type="PANTHER" id="PTHR11439">
    <property type="entry name" value="GAG-POL-RELATED RETROTRANSPOSON"/>
    <property type="match status" value="1"/>
</dbReference>
<dbReference type="Proteomes" id="UP001168877">
    <property type="component" value="Unassembled WGS sequence"/>
</dbReference>
<dbReference type="EMBL" id="JAUESC010000388">
    <property type="protein sequence ID" value="KAK0571948.1"/>
    <property type="molecule type" value="Genomic_DNA"/>
</dbReference>
<proteinExistence type="predicted"/>
<dbReference type="PANTHER" id="PTHR11439:SF483">
    <property type="entry name" value="PEPTIDE SYNTHASE GLIP-LIKE, PUTATIVE (AFU_ORTHOLOGUE AFUA_3G12920)-RELATED"/>
    <property type="match status" value="1"/>
</dbReference>
<dbReference type="Pfam" id="PF07727">
    <property type="entry name" value="RVT_2"/>
    <property type="match status" value="1"/>
</dbReference>
<comment type="caution">
    <text evidence="2">The sequence shown here is derived from an EMBL/GenBank/DDBJ whole genome shotgun (WGS) entry which is preliminary data.</text>
</comment>
<evidence type="ECO:0000259" key="1">
    <source>
        <dbReference type="Pfam" id="PF07727"/>
    </source>
</evidence>
<dbReference type="CDD" id="cd09272">
    <property type="entry name" value="RNase_HI_RT_Ty1"/>
    <property type="match status" value="1"/>
</dbReference>
<accession>A0AA39VBN8</accession>
<reference evidence="2" key="1">
    <citation type="journal article" date="2022" name="Plant J.">
        <title>Strategies of tolerance reflected in two North American maple genomes.</title>
        <authorList>
            <person name="McEvoy S.L."/>
            <person name="Sezen U.U."/>
            <person name="Trouern-Trend A."/>
            <person name="McMahon S.M."/>
            <person name="Schaberg P.G."/>
            <person name="Yang J."/>
            <person name="Wegrzyn J.L."/>
            <person name="Swenson N.G."/>
        </authorList>
    </citation>
    <scope>NUCLEOTIDE SEQUENCE</scope>
    <source>
        <strain evidence="2">NS2018</strain>
    </source>
</reference>